<gene>
    <name evidence="1" type="ORF">HK413_11745</name>
</gene>
<comment type="caution">
    <text evidence="1">The sequence shown here is derived from an EMBL/GenBank/DDBJ whole genome shotgun (WGS) entry which is preliminary data.</text>
</comment>
<evidence type="ECO:0000313" key="2">
    <source>
        <dbReference type="Proteomes" id="UP000566071"/>
    </source>
</evidence>
<keyword evidence="2" id="KW-1185">Reference proteome</keyword>
<dbReference type="Proteomes" id="UP000566071">
    <property type="component" value="Unassembled WGS sequence"/>
</dbReference>
<accession>A0ABX1W384</accession>
<reference evidence="1 2" key="1">
    <citation type="submission" date="2020-05" db="EMBL/GenBank/DDBJ databases">
        <authorList>
            <person name="Khan S.A."/>
            <person name="Jeon C.O."/>
            <person name="Chun B.H."/>
        </authorList>
    </citation>
    <scope>NUCLEOTIDE SEQUENCE [LARGE SCALE GENOMIC DNA]</scope>
    <source>
        <strain evidence="1 2">S1162</strain>
    </source>
</reference>
<protein>
    <submittedName>
        <fullName evidence="1">Uncharacterized protein</fullName>
    </submittedName>
</protein>
<name>A0ABX1W384_9SPHI</name>
<dbReference type="RefSeq" id="WP_175270261.1">
    <property type="nucleotide sequence ID" value="NZ_JABFCR010000056.1"/>
</dbReference>
<dbReference type="EMBL" id="JABFCR010000056">
    <property type="protein sequence ID" value="NNU34585.1"/>
    <property type="molecule type" value="Genomic_DNA"/>
</dbReference>
<organism evidence="1 2">
    <name type="scientific">Mucilaginibacter humi</name>
    <dbReference type="NCBI Taxonomy" id="2732510"/>
    <lineage>
        <taxon>Bacteria</taxon>
        <taxon>Pseudomonadati</taxon>
        <taxon>Bacteroidota</taxon>
        <taxon>Sphingobacteriia</taxon>
        <taxon>Sphingobacteriales</taxon>
        <taxon>Sphingobacteriaceae</taxon>
        <taxon>Mucilaginibacter</taxon>
    </lineage>
</organism>
<sequence>MNFQQFKNEIEEKLIYKSTFELQEFSYLPYVFGHGIVVYRVSGHIFRFSYDGKDNLLTCERSNVHEKYPKCNWTTLFQISGLILNEEQIDIL</sequence>
<evidence type="ECO:0000313" key="1">
    <source>
        <dbReference type="EMBL" id="NNU34585.1"/>
    </source>
</evidence>
<proteinExistence type="predicted"/>